<dbReference type="Pfam" id="PF20120">
    <property type="entry name" value="DUF6510"/>
    <property type="match status" value="1"/>
</dbReference>
<protein>
    <submittedName>
        <fullName evidence="1">Uncharacterized protein</fullName>
    </submittedName>
</protein>
<accession>A0A545AI80</accession>
<dbReference type="OrthoDB" id="165401at2"/>
<dbReference type="AlphaFoldDB" id="A0A545AI80"/>
<dbReference type="InterPro" id="IPR045423">
    <property type="entry name" value="DUF6510"/>
</dbReference>
<sequence>MTPVETETDYGYVDGNAAAGPLQELLAVEPTTVRGQCSTCGRTSMLADTRVYFGGPGLVMRCRGCGSELLSLVTTPSGTWLDVSGLSCLSIPADPTV</sequence>
<reference evidence="1 2" key="1">
    <citation type="submission" date="2019-07" db="EMBL/GenBank/DDBJ databases">
        <title>Cryptosporangium phraense sp. nov., isolated from plant litter.</title>
        <authorList>
            <person name="Suriyachadkun C."/>
        </authorList>
    </citation>
    <scope>NUCLEOTIDE SEQUENCE [LARGE SCALE GENOMIC DNA]</scope>
    <source>
        <strain evidence="1 2">A-T 5661</strain>
    </source>
</reference>
<comment type="caution">
    <text evidence="1">The sequence shown here is derived from an EMBL/GenBank/DDBJ whole genome shotgun (WGS) entry which is preliminary data.</text>
</comment>
<keyword evidence="2" id="KW-1185">Reference proteome</keyword>
<dbReference type="Proteomes" id="UP000317982">
    <property type="component" value="Unassembled WGS sequence"/>
</dbReference>
<name>A0A545AI80_9ACTN</name>
<organism evidence="1 2">
    <name type="scientific">Cryptosporangium phraense</name>
    <dbReference type="NCBI Taxonomy" id="2593070"/>
    <lineage>
        <taxon>Bacteria</taxon>
        <taxon>Bacillati</taxon>
        <taxon>Actinomycetota</taxon>
        <taxon>Actinomycetes</taxon>
        <taxon>Cryptosporangiales</taxon>
        <taxon>Cryptosporangiaceae</taxon>
        <taxon>Cryptosporangium</taxon>
    </lineage>
</organism>
<proteinExistence type="predicted"/>
<dbReference type="EMBL" id="VIRS01000031">
    <property type="protein sequence ID" value="TQS40970.1"/>
    <property type="molecule type" value="Genomic_DNA"/>
</dbReference>
<evidence type="ECO:0000313" key="1">
    <source>
        <dbReference type="EMBL" id="TQS40970.1"/>
    </source>
</evidence>
<dbReference type="InParanoid" id="A0A545AI80"/>
<evidence type="ECO:0000313" key="2">
    <source>
        <dbReference type="Proteomes" id="UP000317982"/>
    </source>
</evidence>
<gene>
    <name evidence="1" type="ORF">FL583_31815</name>
</gene>